<feature type="region of interest" description="Disordered" evidence="1">
    <location>
        <begin position="16"/>
        <end position="83"/>
    </location>
</feature>
<protein>
    <submittedName>
        <fullName evidence="3">Uncharacterized protein</fullName>
    </submittedName>
</protein>
<accession>A0ABX7NRD5</accession>
<evidence type="ECO:0000256" key="2">
    <source>
        <dbReference type="SAM" id="SignalP"/>
    </source>
</evidence>
<evidence type="ECO:0000313" key="4">
    <source>
        <dbReference type="Proteomes" id="UP000662747"/>
    </source>
</evidence>
<reference evidence="3 4" key="1">
    <citation type="submission" date="2021-02" db="EMBL/GenBank/DDBJ databases">
        <title>De Novo genome assembly of isolated myxobacteria.</title>
        <authorList>
            <person name="Stevens D.C."/>
        </authorList>
    </citation>
    <scope>NUCLEOTIDE SEQUENCE [LARGE SCALE GENOMIC DNA]</scope>
    <source>
        <strain evidence="4">SCPEA02</strain>
    </source>
</reference>
<feature type="signal peptide" evidence="2">
    <location>
        <begin position="1"/>
        <end position="18"/>
    </location>
</feature>
<sequence>MKGCLLLLALGMAGVGEAAEQSAAPKPAEKVKPASKPKAPKAPEPAPSKPPASSAAPSQKAPSQQPPAPPASPASGTGNSRLSELLGEDEPELLKEIPPDVKVPPVYRQPFVWDVPRVKDIIDVPGMMLADGIPVRMKAVRTAEKIEPLMQHIVERWVEWGLYVAPIEQQPQKLQEPMLTALDPERLITYSVIFQPNPDGTTTLYLGEADMSKPPAVMTSVAPAYPGAEGIMTSDLETVRSVNYAVRAKEAEVDAFYRTELGKAGFKEVEPRRFRAGQEEVEVILKPLQPGKLSVAVLRRTVAPDAVKPPGN</sequence>
<feature type="chain" id="PRO_5046562865" evidence="2">
    <location>
        <begin position="19"/>
        <end position="312"/>
    </location>
</feature>
<keyword evidence="2" id="KW-0732">Signal</keyword>
<feature type="compositionally biased region" description="Low complexity" evidence="1">
    <location>
        <begin position="51"/>
        <end position="63"/>
    </location>
</feature>
<organism evidence="3 4">
    <name type="scientific">Pyxidicoccus parkwayensis</name>
    <dbReference type="NCBI Taxonomy" id="2813578"/>
    <lineage>
        <taxon>Bacteria</taxon>
        <taxon>Pseudomonadati</taxon>
        <taxon>Myxococcota</taxon>
        <taxon>Myxococcia</taxon>
        <taxon>Myxococcales</taxon>
        <taxon>Cystobacterineae</taxon>
        <taxon>Myxococcaceae</taxon>
        <taxon>Pyxidicoccus</taxon>
    </lineage>
</organism>
<feature type="compositionally biased region" description="Pro residues" evidence="1">
    <location>
        <begin position="40"/>
        <end position="50"/>
    </location>
</feature>
<dbReference type="Proteomes" id="UP000662747">
    <property type="component" value="Chromosome"/>
</dbReference>
<dbReference type="RefSeq" id="WP_206722577.1">
    <property type="nucleotide sequence ID" value="NZ_CP071090.1"/>
</dbReference>
<evidence type="ECO:0000313" key="3">
    <source>
        <dbReference type="EMBL" id="QSQ20998.1"/>
    </source>
</evidence>
<keyword evidence="4" id="KW-1185">Reference proteome</keyword>
<proteinExistence type="predicted"/>
<name>A0ABX7NRD5_9BACT</name>
<feature type="compositionally biased region" description="Low complexity" evidence="1">
    <location>
        <begin position="16"/>
        <end position="26"/>
    </location>
</feature>
<dbReference type="EMBL" id="CP071090">
    <property type="protein sequence ID" value="QSQ20998.1"/>
    <property type="molecule type" value="Genomic_DNA"/>
</dbReference>
<gene>
    <name evidence="3" type="ORF">JY651_38220</name>
</gene>
<evidence type="ECO:0000256" key="1">
    <source>
        <dbReference type="SAM" id="MobiDB-lite"/>
    </source>
</evidence>